<dbReference type="SUPFAM" id="SSF46785">
    <property type="entry name" value="Winged helix' DNA-binding domain"/>
    <property type="match status" value="1"/>
</dbReference>
<keyword evidence="10" id="KW-0238">DNA-binding</keyword>
<evidence type="ECO:0000256" key="2">
    <source>
        <dbReference type="ARBA" id="ARBA00007957"/>
    </source>
</evidence>
<keyword evidence="11" id="KW-0804">Transcription</keyword>
<dbReference type="CDD" id="cd07153">
    <property type="entry name" value="Fur_like"/>
    <property type="match status" value="1"/>
</dbReference>
<evidence type="ECO:0000256" key="13">
    <source>
        <dbReference type="PIRSR" id="PIRSR602481-2"/>
    </source>
</evidence>
<dbReference type="GO" id="GO:0005829">
    <property type="term" value="C:cytosol"/>
    <property type="evidence" value="ECO:0007669"/>
    <property type="project" value="TreeGrafter"/>
</dbReference>
<dbReference type="GO" id="GO:1900376">
    <property type="term" value="P:regulation of secondary metabolite biosynthetic process"/>
    <property type="evidence" value="ECO:0007669"/>
    <property type="project" value="TreeGrafter"/>
</dbReference>
<dbReference type="EMBL" id="BJXR01000046">
    <property type="protein sequence ID" value="GEN11398.1"/>
    <property type="molecule type" value="Genomic_DNA"/>
</dbReference>
<dbReference type="Gene3D" id="3.30.1490.190">
    <property type="match status" value="1"/>
</dbReference>
<dbReference type="InterPro" id="IPR036390">
    <property type="entry name" value="WH_DNA-bd_sf"/>
</dbReference>
<dbReference type="PANTHER" id="PTHR33202">
    <property type="entry name" value="ZINC UPTAKE REGULATION PROTEIN"/>
    <property type="match status" value="1"/>
</dbReference>
<feature type="binding site" evidence="13">
    <location>
        <position position="128"/>
    </location>
    <ligand>
        <name>Fe cation</name>
        <dbReference type="ChEBI" id="CHEBI:24875"/>
    </ligand>
</feature>
<evidence type="ECO:0000256" key="9">
    <source>
        <dbReference type="ARBA" id="ARBA00023015"/>
    </source>
</evidence>
<dbReference type="GO" id="GO:0000976">
    <property type="term" value="F:transcription cis-regulatory region binding"/>
    <property type="evidence" value="ECO:0007669"/>
    <property type="project" value="TreeGrafter"/>
</dbReference>
<feature type="binding site" evidence="13">
    <location>
        <position position="109"/>
    </location>
    <ligand>
        <name>Fe cation</name>
        <dbReference type="ChEBI" id="CHEBI:24875"/>
    </ligand>
</feature>
<evidence type="ECO:0000256" key="8">
    <source>
        <dbReference type="ARBA" id="ARBA00022833"/>
    </source>
</evidence>
<comment type="caution">
    <text evidence="14">The sequence shown here is derived from an EMBL/GenBank/DDBJ whole genome shotgun (WGS) entry which is preliminary data.</text>
</comment>
<evidence type="ECO:0000256" key="11">
    <source>
        <dbReference type="ARBA" id="ARBA00023163"/>
    </source>
</evidence>
<feature type="binding site" evidence="12">
    <location>
        <position position="116"/>
    </location>
    <ligand>
        <name>Zn(2+)</name>
        <dbReference type="ChEBI" id="CHEBI:29105"/>
    </ligand>
</feature>
<feature type="binding site" evidence="12">
    <location>
        <position position="156"/>
    </location>
    <ligand>
        <name>Zn(2+)</name>
        <dbReference type="ChEBI" id="CHEBI:29105"/>
    </ligand>
</feature>
<evidence type="ECO:0000256" key="7">
    <source>
        <dbReference type="ARBA" id="ARBA00022723"/>
    </source>
</evidence>
<evidence type="ECO:0000256" key="3">
    <source>
        <dbReference type="ARBA" id="ARBA00011738"/>
    </source>
</evidence>
<dbReference type="GO" id="GO:0003700">
    <property type="term" value="F:DNA-binding transcription factor activity"/>
    <property type="evidence" value="ECO:0007669"/>
    <property type="project" value="InterPro"/>
</dbReference>
<dbReference type="InterPro" id="IPR036388">
    <property type="entry name" value="WH-like_DNA-bd_sf"/>
</dbReference>
<accession>A0A511TDY6</accession>
<dbReference type="Pfam" id="PF01475">
    <property type="entry name" value="FUR"/>
    <property type="match status" value="1"/>
</dbReference>
<comment type="subunit">
    <text evidence="3">Homodimer.</text>
</comment>
<keyword evidence="8 12" id="KW-0862">Zinc</keyword>
<evidence type="ECO:0000256" key="5">
    <source>
        <dbReference type="ARBA" id="ARBA00022490"/>
    </source>
</evidence>
<dbReference type="AlphaFoldDB" id="A0A511TDY6"/>
<evidence type="ECO:0000256" key="1">
    <source>
        <dbReference type="ARBA" id="ARBA00004496"/>
    </source>
</evidence>
<evidence type="ECO:0000313" key="14">
    <source>
        <dbReference type="EMBL" id="GEN11398.1"/>
    </source>
</evidence>
<keyword evidence="13" id="KW-0408">Iron</keyword>
<dbReference type="Gene3D" id="1.10.10.10">
    <property type="entry name" value="Winged helix-like DNA-binding domain superfamily/Winged helix DNA-binding domain"/>
    <property type="match status" value="1"/>
</dbReference>
<comment type="subcellular location">
    <subcellularLocation>
        <location evidence="1">Cytoplasm</location>
    </subcellularLocation>
</comment>
<dbReference type="GO" id="GO:0045892">
    <property type="term" value="P:negative regulation of DNA-templated transcription"/>
    <property type="evidence" value="ECO:0007669"/>
    <property type="project" value="TreeGrafter"/>
</dbReference>
<evidence type="ECO:0000256" key="10">
    <source>
        <dbReference type="ARBA" id="ARBA00023125"/>
    </source>
</evidence>
<feature type="binding site" evidence="12">
    <location>
        <position position="113"/>
    </location>
    <ligand>
        <name>Zn(2+)</name>
        <dbReference type="ChEBI" id="CHEBI:29105"/>
    </ligand>
</feature>
<evidence type="ECO:0000256" key="4">
    <source>
        <dbReference type="ARBA" id="ARBA00020910"/>
    </source>
</evidence>
<dbReference type="PANTHER" id="PTHR33202:SF2">
    <property type="entry name" value="FERRIC UPTAKE REGULATION PROTEIN"/>
    <property type="match status" value="1"/>
</dbReference>
<feature type="binding site" evidence="13">
    <location>
        <position position="145"/>
    </location>
    <ligand>
        <name>Fe cation</name>
        <dbReference type="ChEBI" id="CHEBI:24875"/>
    </ligand>
</feature>
<dbReference type="STRING" id="1334629.MFUL124B02_00355"/>
<feature type="binding site" evidence="13">
    <location>
        <position position="107"/>
    </location>
    <ligand>
        <name>Fe cation</name>
        <dbReference type="ChEBI" id="CHEBI:24875"/>
    </ligand>
</feature>
<organism evidence="14 15">
    <name type="scientific">Myxococcus fulvus</name>
    <dbReference type="NCBI Taxonomy" id="33"/>
    <lineage>
        <taxon>Bacteria</taxon>
        <taxon>Pseudomonadati</taxon>
        <taxon>Myxococcota</taxon>
        <taxon>Myxococcia</taxon>
        <taxon>Myxococcales</taxon>
        <taxon>Cystobacterineae</taxon>
        <taxon>Myxococcaceae</taxon>
        <taxon>Myxococcus</taxon>
    </lineage>
</organism>
<evidence type="ECO:0000256" key="6">
    <source>
        <dbReference type="ARBA" id="ARBA00022491"/>
    </source>
</evidence>
<dbReference type="InterPro" id="IPR043135">
    <property type="entry name" value="Fur_C"/>
</dbReference>
<gene>
    <name evidence="14" type="primary">fur_2</name>
    <name evidence="14" type="ORF">MFU01_64350</name>
</gene>
<dbReference type="GO" id="GO:0008270">
    <property type="term" value="F:zinc ion binding"/>
    <property type="evidence" value="ECO:0007669"/>
    <property type="project" value="TreeGrafter"/>
</dbReference>
<dbReference type="InterPro" id="IPR002481">
    <property type="entry name" value="FUR"/>
</dbReference>
<protein>
    <recommendedName>
        <fullName evidence="4">Ferric uptake regulation protein</fullName>
    </recommendedName>
</protein>
<evidence type="ECO:0000256" key="12">
    <source>
        <dbReference type="PIRSR" id="PIRSR602481-1"/>
    </source>
</evidence>
<feature type="binding site" evidence="12">
    <location>
        <position position="153"/>
    </location>
    <ligand>
        <name>Zn(2+)</name>
        <dbReference type="ChEBI" id="CHEBI:29105"/>
    </ligand>
</feature>
<keyword evidence="9" id="KW-0805">Transcription regulation</keyword>
<keyword evidence="6" id="KW-0678">Repressor</keyword>
<sequence length="162" mass="18178">MRRASHPSMLGPEGLNRALEHLRAFVRRKGLKSSLVRESVARAALEHVGHFTAEELVRSVRERGVEDVHPATVYRVLPLLVEAELIHQTLVSGGEGQRYERAFEREHHDHIICSSCGKVVEFHFEAIELLQSDVAKSLGFRLTGHIHELFGVCSACEPLART</sequence>
<evidence type="ECO:0000313" key="15">
    <source>
        <dbReference type="Proteomes" id="UP000321514"/>
    </source>
</evidence>
<comment type="cofactor">
    <cofactor evidence="13">
        <name>Mn(2+)</name>
        <dbReference type="ChEBI" id="CHEBI:29035"/>
    </cofactor>
    <cofactor evidence="13">
        <name>Fe(2+)</name>
        <dbReference type="ChEBI" id="CHEBI:29033"/>
    </cofactor>
    <text evidence="13">Binds 1 Mn(2+) or Fe(2+) ion per subunit.</text>
</comment>
<name>A0A511TDY6_MYXFU</name>
<comment type="cofactor">
    <cofactor evidence="12">
        <name>Zn(2+)</name>
        <dbReference type="ChEBI" id="CHEBI:29105"/>
    </cofactor>
    <text evidence="12">Binds 1 zinc ion per subunit.</text>
</comment>
<proteinExistence type="inferred from homology"/>
<reference evidence="14 15" key="1">
    <citation type="submission" date="2019-07" db="EMBL/GenBank/DDBJ databases">
        <title>Whole genome shotgun sequence of Myxococcus fulvus NBRC 100333.</title>
        <authorList>
            <person name="Hosoyama A."/>
            <person name="Uohara A."/>
            <person name="Ohji S."/>
            <person name="Ichikawa N."/>
        </authorList>
    </citation>
    <scope>NUCLEOTIDE SEQUENCE [LARGE SCALE GENOMIC DNA]</scope>
    <source>
        <strain evidence="14 15">NBRC 100333</strain>
    </source>
</reference>
<keyword evidence="5" id="KW-0963">Cytoplasm</keyword>
<keyword evidence="7 12" id="KW-0479">Metal-binding</keyword>
<comment type="similarity">
    <text evidence="2">Belongs to the Fur family.</text>
</comment>
<dbReference type="RefSeq" id="WP_046710275.1">
    <property type="nucleotide sequence ID" value="NZ_BJXR01000046.1"/>
</dbReference>
<dbReference type="Proteomes" id="UP000321514">
    <property type="component" value="Unassembled WGS sequence"/>
</dbReference>